<feature type="compositionally biased region" description="Polar residues" evidence="8">
    <location>
        <begin position="109"/>
        <end position="118"/>
    </location>
</feature>
<name>A0A3S0ZKY8_ELYCH</name>
<dbReference type="PROSITE" id="PS50297">
    <property type="entry name" value="ANK_REP_REGION"/>
    <property type="match status" value="3"/>
</dbReference>
<dbReference type="InterPro" id="IPR036770">
    <property type="entry name" value="Ankyrin_rpt-contain_sf"/>
</dbReference>
<keyword evidence="3" id="KW-0833">Ubl conjugation pathway</keyword>
<feature type="repeat" description="ANK" evidence="7">
    <location>
        <begin position="409"/>
        <end position="441"/>
    </location>
</feature>
<evidence type="ECO:0000256" key="8">
    <source>
        <dbReference type="SAM" id="MobiDB-lite"/>
    </source>
</evidence>
<evidence type="ECO:0000313" key="10">
    <source>
        <dbReference type="Proteomes" id="UP000271974"/>
    </source>
</evidence>
<dbReference type="SMART" id="SM00248">
    <property type="entry name" value="ANK"/>
    <property type="match status" value="5"/>
</dbReference>
<dbReference type="SUPFAM" id="SSF48403">
    <property type="entry name" value="Ankyrin repeat"/>
    <property type="match status" value="2"/>
</dbReference>
<dbReference type="OrthoDB" id="6072608at2759"/>
<feature type="repeat" description="ANK" evidence="7">
    <location>
        <begin position="442"/>
        <end position="474"/>
    </location>
</feature>
<comment type="caution">
    <text evidence="9">The sequence shown here is derived from an EMBL/GenBank/DDBJ whole genome shotgun (WGS) entry which is preliminary data.</text>
</comment>
<evidence type="ECO:0000256" key="1">
    <source>
        <dbReference type="ARBA" id="ARBA00004906"/>
    </source>
</evidence>
<sequence>MLQAKVVGMFPDKPKTYRPLQRKFVYSQNFYCETSISPYLSQKPDNARNLSNCLTVTQKDIVPTRSSKVKDEEKGKVITIPSETTSKKKPTTQKPAASAKIVSLKESTDISANPSSCSKAEPRRGAEEKVQSARRCAIVRASSRGLLQVRENDPSIKEKAGEATNNPLILKSSETYASPRPKYTTKSPFMRLHARNRLAHSYDRNNLNTFSVSSKILRKTGKTEHPASVGSSDQNSYGTFRSDSVNTNVSGGFRFKQRINISSPSVSRQRSIVTENARSKSSAGHNVTFNSVHALRQTKSARPHRCSSHTGNDLGCLLDQQTVARLAARIEGHVIENNGQNLQAALTPLCLQARAQVVNFRADPSASSSPFFRACQLTRHPLVEWMLRECQPDLEQTGVFLQPGDATLYQVTPLWYASATGNLDLVRLLTSFGADVNARTETGSTAVRAACCTGQDGVVQYLVAHGADLHVRTLHGVTTLMSSVHSLSLTKFTLHHGVSVNVADEQGNTALHYAAEAGHPEVTRLLVETGADASVVNKAGCSPIQGAAENRHQEVTEYLIQTVSPTLKDIIDAYYILGAMTIMVGGDSPSGLACWHRALTLANINDRASSASTSSPGAPPQSPVSSSSMSSSPRRVTVAQRASHSAQSKQRRYQSVLEKEFGIEEITTTRDLAFIASDHDALCMQALLVYERIRGASHENLVSLIMYRGAMCADGGNYTAAAHFWIVAYDLQLQKCESELLDVLSPRICRNLKFLCRVLYHLGRNGSTGSTKTARIDEERFSKLFGMTCSHILKVIHKPISYFETETKSLDFLLTALMTFFCAYLQMFPYSERGVQFWIHLREMVRVNPKDSESKTLLRMCLDRDRFLPYTEVLRFDQEAPGSSRRFPWLCRSMMEILLLLGADPLGRDRYGETVLHAVVRALNEEPTGGDIDTDTVAMLLKHGAHADQVNRAKVTPFDLLPPSEVGVRRLLQSKITLQCLAARVIVSHHIQYIGEIPTSLYSFVELHAS</sequence>
<feature type="region of interest" description="Disordered" evidence="8">
    <location>
        <begin position="81"/>
        <end position="128"/>
    </location>
</feature>
<keyword evidence="4 7" id="KW-0040">ANK repeat</keyword>
<dbReference type="PANTHER" id="PTHR24173:SF78">
    <property type="entry name" value="PROTEIN FEM-1 HOMOLOG B"/>
    <property type="match status" value="1"/>
</dbReference>
<organism evidence="9 10">
    <name type="scientific">Elysia chlorotica</name>
    <name type="common">Eastern emerald elysia</name>
    <name type="synonym">Sea slug</name>
    <dbReference type="NCBI Taxonomy" id="188477"/>
    <lineage>
        <taxon>Eukaryota</taxon>
        <taxon>Metazoa</taxon>
        <taxon>Spiralia</taxon>
        <taxon>Lophotrochozoa</taxon>
        <taxon>Mollusca</taxon>
        <taxon>Gastropoda</taxon>
        <taxon>Heterobranchia</taxon>
        <taxon>Euthyneura</taxon>
        <taxon>Panpulmonata</taxon>
        <taxon>Sacoglossa</taxon>
        <taxon>Placobranchoidea</taxon>
        <taxon>Plakobranchidae</taxon>
        <taxon>Elysia</taxon>
    </lineage>
</organism>
<feature type="repeat" description="ANK" evidence="7">
    <location>
        <begin position="506"/>
        <end position="538"/>
    </location>
</feature>
<keyword evidence="2" id="KW-0677">Repeat</keyword>
<dbReference type="GO" id="GO:0005737">
    <property type="term" value="C:cytoplasm"/>
    <property type="evidence" value="ECO:0007669"/>
    <property type="project" value="UniProtKB-SubCell"/>
</dbReference>
<keyword evidence="10" id="KW-1185">Reference proteome</keyword>
<comment type="similarity">
    <text evidence="5">Belongs to the fem-1 family.</text>
</comment>
<accession>A0A3S0ZKY8</accession>
<dbReference type="PANTHER" id="PTHR24173">
    <property type="entry name" value="ANKYRIN REPEAT CONTAINING"/>
    <property type="match status" value="1"/>
</dbReference>
<evidence type="ECO:0000256" key="6">
    <source>
        <dbReference type="ARBA" id="ARBA00072197"/>
    </source>
</evidence>
<evidence type="ECO:0000256" key="3">
    <source>
        <dbReference type="ARBA" id="ARBA00022786"/>
    </source>
</evidence>
<dbReference type="Pfam" id="PF12796">
    <property type="entry name" value="Ank_2"/>
    <property type="match status" value="2"/>
</dbReference>
<dbReference type="AlphaFoldDB" id="A0A3S0ZKY8"/>
<feature type="region of interest" description="Disordered" evidence="8">
    <location>
        <begin position="608"/>
        <end position="651"/>
    </location>
</feature>
<evidence type="ECO:0000256" key="4">
    <source>
        <dbReference type="ARBA" id="ARBA00023043"/>
    </source>
</evidence>
<dbReference type="Proteomes" id="UP000271974">
    <property type="component" value="Unassembled WGS sequence"/>
</dbReference>
<evidence type="ECO:0000256" key="7">
    <source>
        <dbReference type="PROSITE-ProRule" id="PRU00023"/>
    </source>
</evidence>
<dbReference type="PRINTS" id="PR01415">
    <property type="entry name" value="ANKYRIN"/>
</dbReference>
<protein>
    <recommendedName>
        <fullName evidence="6">Protein fem-1 homolog B</fullName>
    </recommendedName>
</protein>
<evidence type="ECO:0000256" key="2">
    <source>
        <dbReference type="ARBA" id="ARBA00022737"/>
    </source>
</evidence>
<evidence type="ECO:0000313" key="9">
    <source>
        <dbReference type="EMBL" id="RUS80176.1"/>
    </source>
</evidence>
<gene>
    <name evidence="9" type="ORF">EGW08_012065</name>
</gene>
<reference evidence="9 10" key="1">
    <citation type="submission" date="2019-01" db="EMBL/GenBank/DDBJ databases">
        <title>A draft genome assembly of the solar-powered sea slug Elysia chlorotica.</title>
        <authorList>
            <person name="Cai H."/>
            <person name="Li Q."/>
            <person name="Fang X."/>
            <person name="Li J."/>
            <person name="Curtis N.E."/>
            <person name="Altenburger A."/>
            <person name="Shibata T."/>
            <person name="Feng M."/>
            <person name="Maeda T."/>
            <person name="Schwartz J.A."/>
            <person name="Shigenobu S."/>
            <person name="Lundholm N."/>
            <person name="Nishiyama T."/>
            <person name="Yang H."/>
            <person name="Hasebe M."/>
            <person name="Li S."/>
            <person name="Pierce S.K."/>
            <person name="Wang J."/>
        </authorList>
    </citation>
    <scope>NUCLEOTIDE SEQUENCE [LARGE SCALE GENOMIC DNA]</scope>
    <source>
        <strain evidence="9">EC2010</strain>
        <tissue evidence="9">Whole organism of an adult</tissue>
    </source>
</reference>
<proteinExistence type="inferred from homology"/>
<dbReference type="STRING" id="188477.A0A3S0ZKY8"/>
<feature type="compositionally biased region" description="Low complexity" evidence="8">
    <location>
        <begin position="623"/>
        <end position="633"/>
    </location>
</feature>
<dbReference type="PROSITE" id="PS50088">
    <property type="entry name" value="ANK_REPEAT"/>
    <property type="match status" value="3"/>
</dbReference>
<dbReference type="Gene3D" id="1.25.40.20">
    <property type="entry name" value="Ankyrin repeat-containing domain"/>
    <property type="match status" value="3"/>
</dbReference>
<comment type="pathway">
    <text evidence="1">Protein modification; protein ubiquitination.</text>
</comment>
<dbReference type="InterPro" id="IPR002110">
    <property type="entry name" value="Ankyrin_rpt"/>
</dbReference>
<evidence type="ECO:0000256" key="5">
    <source>
        <dbReference type="ARBA" id="ARBA00038500"/>
    </source>
</evidence>
<dbReference type="EMBL" id="RQTK01000407">
    <property type="protein sequence ID" value="RUS80176.1"/>
    <property type="molecule type" value="Genomic_DNA"/>
</dbReference>